<dbReference type="AlphaFoldDB" id="A0A918R0B8"/>
<comment type="caution">
    <text evidence="1">The sequence shown here is derived from an EMBL/GenBank/DDBJ whole genome shotgun (WGS) entry which is preliminary data.</text>
</comment>
<protein>
    <submittedName>
        <fullName evidence="1">Uncharacterized protein</fullName>
    </submittedName>
</protein>
<dbReference type="EMBL" id="BMVX01000016">
    <property type="protein sequence ID" value="GGZ78805.1"/>
    <property type="molecule type" value="Genomic_DNA"/>
</dbReference>
<proteinExistence type="predicted"/>
<accession>A0A918R0B8</accession>
<evidence type="ECO:0000313" key="2">
    <source>
        <dbReference type="Proteomes" id="UP000634660"/>
    </source>
</evidence>
<dbReference type="Proteomes" id="UP000634660">
    <property type="component" value="Unassembled WGS sequence"/>
</dbReference>
<reference evidence="1" key="1">
    <citation type="journal article" date="2014" name="Int. J. Syst. Evol. Microbiol.">
        <title>Complete genome sequence of Corynebacterium casei LMG S-19264T (=DSM 44701T), isolated from a smear-ripened cheese.</title>
        <authorList>
            <consortium name="US DOE Joint Genome Institute (JGI-PGF)"/>
            <person name="Walter F."/>
            <person name="Albersmeier A."/>
            <person name="Kalinowski J."/>
            <person name="Ruckert C."/>
        </authorList>
    </citation>
    <scope>NUCLEOTIDE SEQUENCE</scope>
    <source>
        <strain evidence="1">JCM 4834</strain>
    </source>
</reference>
<organism evidence="1 2">
    <name type="scientific">Streptomyces subrutilus</name>
    <dbReference type="NCBI Taxonomy" id="36818"/>
    <lineage>
        <taxon>Bacteria</taxon>
        <taxon>Bacillati</taxon>
        <taxon>Actinomycetota</taxon>
        <taxon>Actinomycetes</taxon>
        <taxon>Kitasatosporales</taxon>
        <taxon>Streptomycetaceae</taxon>
        <taxon>Streptomyces</taxon>
    </lineage>
</organism>
<reference evidence="1" key="2">
    <citation type="submission" date="2020-09" db="EMBL/GenBank/DDBJ databases">
        <authorList>
            <person name="Sun Q."/>
            <person name="Ohkuma M."/>
        </authorList>
    </citation>
    <scope>NUCLEOTIDE SEQUENCE</scope>
    <source>
        <strain evidence="1">JCM 4834</strain>
    </source>
</reference>
<gene>
    <name evidence="1" type="ORF">GCM10010371_43150</name>
</gene>
<evidence type="ECO:0000313" key="1">
    <source>
        <dbReference type="EMBL" id="GGZ78805.1"/>
    </source>
</evidence>
<sequence length="54" mass="5405">MRLSGATTVTLQKPVVAAVLTCVTPLVAARDGGRFADAHGARVTLPGGCRIAGT</sequence>
<name>A0A918R0B8_9ACTN</name>